<keyword evidence="2" id="KW-0496">Mitochondrion</keyword>
<protein>
    <submittedName>
        <fullName evidence="2">Uncharacterized protein</fullName>
    </submittedName>
</protein>
<feature type="transmembrane region" description="Helical" evidence="1">
    <location>
        <begin position="21"/>
        <end position="38"/>
    </location>
</feature>
<dbReference type="AlphaFoldDB" id="A0A7T0CQJ4"/>
<accession>A0A7T0CQJ4</accession>
<sequence>MNIQRPLSPHLPIYKSQRIRLISFLFLLIIFFFLYLISKELGLKDYFMDTVSHGATLLGSRALSALLIKMGCPGSVCFICFWGVRALLTPFMANANMVLPTGADAEASTSTSFPKLEWELALDLPAEQKAPEPLRAHVEGELRILMNIGRKRTLPDSTFYERIEPLALDKATVGFCKNLLWRVDELQVAHYNRGNHLFFKFDTKEQKERLYSVMWDNET</sequence>
<evidence type="ECO:0000313" key="2">
    <source>
        <dbReference type="EMBL" id="QPJ79551.1"/>
    </source>
</evidence>
<name>A0A7T0CQJ4_9ROSA</name>
<keyword evidence="1" id="KW-0812">Transmembrane</keyword>
<gene>
    <name evidence="2" type="primary">ORF219</name>
</gene>
<reference evidence="2" key="1">
    <citation type="submission" date="2020-10" db="EMBL/GenBank/DDBJ databases">
        <title>Complete Mitochondrial Genome of Pyrus betulifolia Bunge.</title>
        <authorList>
            <person name="Yuan M."/>
            <person name="Ji P."/>
            <person name="Qiu Z."/>
            <person name="Li D."/>
        </authorList>
    </citation>
    <scope>NUCLEOTIDE SEQUENCE</scope>
</reference>
<organism evidence="2">
    <name type="scientific">Pyrus betulifolia</name>
    <dbReference type="NCBI Taxonomy" id="436086"/>
    <lineage>
        <taxon>Eukaryota</taxon>
        <taxon>Viridiplantae</taxon>
        <taxon>Streptophyta</taxon>
        <taxon>Embryophyta</taxon>
        <taxon>Tracheophyta</taxon>
        <taxon>Spermatophyta</taxon>
        <taxon>Magnoliopsida</taxon>
        <taxon>eudicotyledons</taxon>
        <taxon>Gunneridae</taxon>
        <taxon>Pentapetalae</taxon>
        <taxon>rosids</taxon>
        <taxon>fabids</taxon>
        <taxon>Rosales</taxon>
        <taxon>Rosaceae</taxon>
        <taxon>Amygdaloideae</taxon>
        <taxon>Maleae</taxon>
        <taxon>Pyrus</taxon>
    </lineage>
</organism>
<feature type="transmembrane region" description="Helical" evidence="1">
    <location>
        <begin position="58"/>
        <end position="84"/>
    </location>
</feature>
<dbReference type="GeneID" id="63657460"/>
<dbReference type="EMBL" id="MW080658">
    <property type="protein sequence ID" value="QPJ79551.1"/>
    <property type="molecule type" value="Genomic_DNA"/>
</dbReference>
<dbReference type="RefSeq" id="YP_010047114.1">
    <property type="nucleotide sequence ID" value="NC_054332.1"/>
</dbReference>
<keyword evidence="1" id="KW-1133">Transmembrane helix</keyword>
<geneLocation type="mitochondrion" evidence="2"/>
<keyword evidence="1" id="KW-0472">Membrane</keyword>
<evidence type="ECO:0000256" key="1">
    <source>
        <dbReference type="SAM" id="Phobius"/>
    </source>
</evidence>
<proteinExistence type="predicted"/>